<dbReference type="AlphaFoldDB" id="A0AA36HGN2"/>
<sequence>MGFGDYFVRVDSRRLLACIVEYRDDIFVINKKAMMELLGLGTRGAEASPPQEAVMPREAATPEASKTLLKEIPTNTVRPRRRWWRERAPAAIPLAKGDQAPTRKRTAPLAPPAPKRPLQRTGRRKDSQWCQKKKISAASRRYSEYFVLY</sequence>
<dbReference type="EMBL" id="CATQJL010000326">
    <property type="protein sequence ID" value="CAJ0609593.1"/>
    <property type="molecule type" value="Genomic_DNA"/>
</dbReference>
<reference evidence="2" key="1">
    <citation type="submission" date="2023-07" db="EMBL/GenBank/DDBJ databases">
        <authorList>
            <consortium name="CYATHOMIX"/>
        </authorList>
    </citation>
    <scope>NUCLEOTIDE SEQUENCE</scope>
    <source>
        <strain evidence="2">N/A</strain>
    </source>
</reference>
<gene>
    <name evidence="2" type="ORF">CYNAS_LOCUS21576</name>
</gene>
<proteinExistence type="predicted"/>
<dbReference type="Proteomes" id="UP001176961">
    <property type="component" value="Unassembled WGS sequence"/>
</dbReference>
<protein>
    <submittedName>
        <fullName evidence="2">Uncharacterized protein</fullName>
    </submittedName>
</protein>
<feature type="region of interest" description="Disordered" evidence="1">
    <location>
        <begin position="94"/>
        <end position="133"/>
    </location>
</feature>
<comment type="caution">
    <text evidence="2">The sequence shown here is derived from an EMBL/GenBank/DDBJ whole genome shotgun (WGS) entry which is preliminary data.</text>
</comment>
<name>A0AA36HGN2_CYLNA</name>
<organism evidence="2 3">
    <name type="scientific">Cylicocyclus nassatus</name>
    <name type="common">Nematode worm</name>
    <dbReference type="NCBI Taxonomy" id="53992"/>
    <lineage>
        <taxon>Eukaryota</taxon>
        <taxon>Metazoa</taxon>
        <taxon>Ecdysozoa</taxon>
        <taxon>Nematoda</taxon>
        <taxon>Chromadorea</taxon>
        <taxon>Rhabditida</taxon>
        <taxon>Rhabditina</taxon>
        <taxon>Rhabditomorpha</taxon>
        <taxon>Strongyloidea</taxon>
        <taxon>Strongylidae</taxon>
        <taxon>Cylicocyclus</taxon>
    </lineage>
</organism>
<evidence type="ECO:0000256" key="1">
    <source>
        <dbReference type="SAM" id="MobiDB-lite"/>
    </source>
</evidence>
<evidence type="ECO:0000313" key="2">
    <source>
        <dbReference type="EMBL" id="CAJ0609593.1"/>
    </source>
</evidence>
<feature type="region of interest" description="Disordered" evidence="1">
    <location>
        <begin position="44"/>
        <end position="72"/>
    </location>
</feature>
<accession>A0AA36HGN2</accession>
<keyword evidence="3" id="KW-1185">Reference proteome</keyword>
<evidence type="ECO:0000313" key="3">
    <source>
        <dbReference type="Proteomes" id="UP001176961"/>
    </source>
</evidence>